<sequence>MSQRFKFINSFIKRTKSIQAMSRDIEIIKTFISERKDFDYKVEIEDGTILNLPNLFEDEIQKIIYTTRKFYEQDILERLEEYVPKDALILDIGANIGNHALFWVQKSPERKVVCFEPVSSTFEILVKNIEANNKTAQISAQKFGVSDKPSRARIESFKSSNIGATKLQHDESGDLSLISIDGFISEENKIGMLKIDTEGFEVEVLKGADKTIEMHKPIIFVETFANKFHETNRILKGHGYTLREEFPSDNFLYMHAG</sequence>
<dbReference type="InterPro" id="IPR029063">
    <property type="entry name" value="SAM-dependent_MTases_sf"/>
</dbReference>
<feature type="domain" description="Methyltransferase FkbM" evidence="1">
    <location>
        <begin position="91"/>
        <end position="241"/>
    </location>
</feature>
<dbReference type="GO" id="GO:0032259">
    <property type="term" value="P:methylation"/>
    <property type="evidence" value="ECO:0007669"/>
    <property type="project" value="UniProtKB-KW"/>
</dbReference>
<dbReference type="Pfam" id="PF05050">
    <property type="entry name" value="Methyltransf_21"/>
    <property type="match status" value="1"/>
</dbReference>
<comment type="caution">
    <text evidence="2">The sequence shown here is derived from an EMBL/GenBank/DDBJ whole genome shotgun (WGS) entry which is preliminary data.</text>
</comment>
<dbReference type="NCBIfam" id="TIGR01444">
    <property type="entry name" value="fkbM_fam"/>
    <property type="match status" value="1"/>
</dbReference>
<dbReference type="AlphaFoldDB" id="A0A7X3S9H5"/>
<dbReference type="Gene3D" id="3.40.50.150">
    <property type="entry name" value="Vaccinia Virus protein VP39"/>
    <property type="match status" value="1"/>
</dbReference>
<reference evidence="2 3" key="1">
    <citation type="submission" date="2019-12" db="EMBL/GenBank/DDBJ databases">
        <authorList>
            <person name="Li M."/>
        </authorList>
    </citation>
    <scope>NUCLEOTIDE SEQUENCE [LARGE SCALE GENOMIC DNA]</scope>
    <source>
        <strain evidence="2 3">GBMRC 2046</strain>
    </source>
</reference>
<dbReference type="GO" id="GO:0008168">
    <property type="term" value="F:methyltransferase activity"/>
    <property type="evidence" value="ECO:0007669"/>
    <property type="project" value="UniProtKB-KW"/>
</dbReference>
<dbReference type="InterPro" id="IPR006342">
    <property type="entry name" value="FkbM_mtfrase"/>
</dbReference>
<keyword evidence="2" id="KW-0808">Transferase</keyword>
<dbReference type="PANTHER" id="PTHR34203:SF15">
    <property type="entry name" value="SLL1173 PROTEIN"/>
    <property type="match status" value="1"/>
</dbReference>
<protein>
    <submittedName>
        <fullName evidence="2">FkbM family methyltransferase</fullName>
    </submittedName>
</protein>
<dbReference type="RefSeq" id="WP_160777104.1">
    <property type="nucleotide sequence ID" value="NZ_WUMV01000008.1"/>
</dbReference>
<gene>
    <name evidence="2" type="ORF">GR183_18310</name>
</gene>
<dbReference type="SUPFAM" id="SSF53335">
    <property type="entry name" value="S-adenosyl-L-methionine-dependent methyltransferases"/>
    <property type="match status" value="1"/>
</dbReference>
<proteinExistence type="predicted"/>
<dbReference type="PANTHER" id="PTHR34203">
    <property type="entry name" value="METHYLTRANSFERASE, FKBM FAMILY PROTEIN"/>
    <property type="match status" value="1"/>
</dbReference>
<dbReference type="Proteomes" id="UP000433101">
    <property type="component" value="Unassembled WGS sequence"/>
</dbReference>
<dbReference type="EMBL" id="WUMV01000008">
    <property type="protein sequence ID" value="MXN66872.1"/>
    <property type="molecule type" value="Genomic_DNA"/>
</dbReference>
<keyword evidence="2" id="KW-0489">Methyltransferase</keyword>
<keyword evidence="3" id="KW-1185">Reference proteome</keyword>
<dbReference type="InterPro" id="IPR052514">
    <property type="entry name" value="SAM-dependent_MTase"/>
</dbReference>
<evidence type="ECO:0000259" key="1">
    <source>
        <dbReference type="Pfam" id="PF05050"/>
    </source>
</evidence>
<evidence type="ECO:0000313" key="2">
    <source>
        <dbReference type="EMBL" id="MXN66872.1"/>
    </source>
</evidence>
<accession>A0A7X3S9H5</accession>
<name>A0A7X3S9H5_9HYPH</name>
<evidence type="ECO:0000313" key="3">
    <source>
        <dbReference type="Proteomes" id="UP000433101"/>
    </source>
</evidence>
<organism evidence="2 3">
    <name type="scientific">Stappia sediminis</name>
    <dbReference type="NCBI Taxonomy" id="2692190"/>
    <lineage>
        <taxon>Bacteria</taxon>
        <taxon>Pseudomonadati</taxon>
        <taxon>Pseudomonadota</taxon>
        <taxon>Alphaproteobacteria</taxon>
        <taxon>Hyphomicrobiales</taxon>
        <taxon>Stappiaceae</taxon>
        <taxon>Stappia</taxon>
    </lineage>
</organism>